<accession>A0A645BPU2</accession>
<keyword evidence="1" id="KW-0472">Membrane</keyword>
<keyword evidence="1" id="KW-1133">Transmembrane helix</keyword>
<feature type="transmembrane region" description="Helical" evidence="1">
    <location>
        <begin position="42"/>
        <end position="64"/>
    </location>
</feature>
<keyword evidence="1" id="KW-0812">Transmembrane</keyword>
<reference evidence="2" key="1">
    <citation type="submission" date="2019-08" db="EMBL/GenBank/DDBJ databases">
        <authorList>
            <person name="Kucharzyk K."/>
            <person name="Murdoch R.W."/>
            <person name="Higgins S."/>
            <person name="Loffler F."/>
        </authorList>
    </citation>
    <scope>NUCLEOTIDE SEQUENCE</scope>
</reference>
<comment type="caution">
    <text evidence="2">The sequence shown here is derived from an EMBL/GenBank/DDBJ whole genome shotgun (WGS) entry which is preliminary data.</text>
</comment>
<protein>
    <submittedName>
        <fullName evidence="2">Uncharacterized protein</fullName>
    </submittedName>
</protein>
<sequence length="151" mass="17326">MFRYDTNFAPLPGVINRIFLKPSCAIRGSCATREKSMNKIKILLLTAILLTGIVVTVNVIQMNLKLHLILMLQNAASLPTGQVCIDALGWPTHMLDGKEDYEFYTVFTPFRDKEYFLDKKLYFWPESSFAYIIAVIDKNTDKVAFITSYRM</sequence>
<evidence type="ECO:0000313" key="2">
    <source>
        <dbReference type="EMBL" id="MPM67449.1"/>
    </source>
</evidence>
<organism evidence="2">
    <name type="scientific">bioreactor metagenome</name>
    <dbReference type="NCBI Taxonomy" id="1076179"/>
    <lineage>
        <taxon>unclassified sequences</taxon>
        <taxon>metagenomes</taxon>
        <taxon>ecological metagenomes</taxon>
    </lineage>
</organism>
<dbReference type="AlphaFoldDB" id="A0A645BPU2"/>
<name>A0A645BPU2_9ZZZZ</name>
<evidence type="ECO:0000256" key="1">
    <source>
        <dbReference type="SAM" id="Phobius"/>
    </source>
</evidence>
<proteinExistence type="predicted"/>
<dbReference type="EMBL" id="VSSQ01021696">
    <property type="protein sequence ID" value="MPM67449.1"/>
    <property type="molecule type" value="Genomic_DNA"/>
</dbReference>
<gene>
    <name evidence="2" type="ORF">SDC9_114371</name>
</gene>